<protein>
    <submittedName>
        <fullName evidence="2">Crp/Fnr family transcriptional regulator</fullName>
    </submittedName>
</protein>
<evidence type="ECO:0000313" key="3">
    <source>
        <dbReference type="Proteomes" id="UP001242368"/>
    </source>
</evidence>
<dbReference type="PROSITE" id="PS00888">
    <property type="entry name" value="CNMP_BINDING_1"/>
    <property type="match status" value="1"/>
</dbReference>
<sequence>MQAQQEQIKEFLKRSGITNEEDIQHFLENGKTEQISKGDYLIREGQICKKLYFLHHGAISVFVLMDGNEHIKDFSLNNKFITSYTSFQTERLSLIYLRAEQDCALTSWNKSFLIPLMKNNIHWTEFAKNMADYLFMRKEKREISLLLDSAETRYTNFLKEYPQAFQAFPQYLIASYLGIRPQSLSRIRKVLGTK</sequence>
<dbReference type="Proteomes" id="UP001242368">
    <property type="component" value="Unassembled WGS sequence"/>
</dbReference>
<proteinExistence type="predicted"/>
<dbReference type="Gene3D" id="2.60.120.10">
    <property type="entry name" value="Jelly Rolls"/>
    <property type="match status" value="1"/>
</dbReference>
<accession>A0ABT8CSI9</accession>
<name>A0ABT8CSI9_9FLAO</name>
<evidence type="ECO:0000259" key="1">
    <source>
        <dbReference type="PROSITE" id="PS50042"/>
    </source>
</evidence>
<dbReference type="InterPro" id="IPR018490">
    <property type="entry name" value="cNMP-bd_dom_sf"/>
</dbReference>
<dbReference type="RefSeq" id="WP_290363450.1">
    <property type="nucleotide sequence ID" value="NZ_JAUFQU010000001.1"/>
</dbReference>
<dbReference type="InterPro" id="IPR014710">
    <property type="entry name" value="RmlC-like_jellyroll"/>
</dbReference>
<dbReference type="PROSITE" id="PS50042">
    <property type="entry name" value="CNMP_BINDING_3"/>
    <property type="match status" value="1"/>
</dbReference>
<dbReference type="InterPro" id="IPR000595">
    <property type="entry name" value="cNMP-bd_dom"/>
</dbReference>
<reference evidence="3" key="1">
    <citation type="journal article" date="2019" name="Int. J. Syst. Evol. Microbiol.">
        <title>The Global Catalogue of Microorganisms (GCM) 10K type strain sequencing project: providing services to taxonomists for standard genome sequencing and annotation.</title>
        <authorList>
            <consortium name="The Broad Institute Genomics Platform"/>
            <consortium name="The Broad Institute Genome Sequencing Center for Infectious Disease"/>
            <person name="Wu L."/>
            <person name="Ma J."/>
        </authorList>
    </citation>
    <scope>NUCLEOTIDE SEQUENCE [LARGE SCALE GENOMIC DNA]</scope>
    <source>
        <strain evidence="3">CECT 7184</strain>
    </source>
</reference>
<keyword evidence="3" id="KW-1185">Reference proteome</keyword>
<organism evidence="2 3">
    <name type="scientific">Paenimyroides ceti</name>
    <dbReference type="NCBI Taxonomy" id="395087"/>
    <lineage>
        <taxon>Bacteria</taxon>
        <taxon>Pseudomonadati</taxon>
        <taxon>Bacteroidota</taxon>
        <taxon>Flavobacteriia</taxon>
        <taxon>Flavobacteriales</taxon>
        <taxon>Flavobacteriaceae</taxon>
        <taxon>Paenimyroides</taxon>
    </lineage>
</organism>
<feature type="domain" description="Cyclic nucleotide-binding" evidence="1">
    <location>
        <begin position="19"/>
        <end position="80"/>
    </location>
</feature>
<gene>
    <name evidence="2" type="ORF">QW060_10075</name>
</gene>
<dbReference type="InterPro" id="IPR018488">
    <property type="entry name" value="cNMP-bd_CS"/>
</dbReference>
<dbReference type="Pfam" id="PF00027">
    <property type="entry name" value="cNMP_binding"/>
    <property type="match status" value="1"/>
</dbReference>
<dbReference type="EMBL" id="JAUFQU010000001">
    <property type="protein sequence ID" value="MDN3707477.1"/>
    <property type="molecule type" value="Genomic_DNA"/>
</dbReference>
<evidence type="ECO:0000313" key="2">
    <source>
        <dbReference type="EMBL" id="MDN3707477.1"/>
    </source>
</evidence>
<dbReference type="SUPFAM" id="SSF51206">
    <property type="entry name" value="cAMP-binding domain-like"/>
    <property type="match status" value="1"/>
</dbReference>
<comment type="caution">
    <text evidence="2">The sequence shown here is derived from an EMBL/GenBank/DDBJ whole genome shotgun (WGS) entry which is preliminary data.</text>
</comment>